<name>A0AAW4FWY6_9HYPH</name>
<gene>
    <name evidence="1" type="ORF">GFB56_34695</name>
</gene>
<dbReference type="Proteomes" id="UP000744980">
    <property type="component" value="Unassembled WGS sequence"/>
</dbReference>
<dbReference type="EMBL" id="WXFA01000058">
    <property type="protein sequence ID" value="MBM3095843.1"/>
    <property type="molecule type" value="Genomic_DNA"/>
</dbReference>
<reference evidence="1 2" key="1">
    <citation type="submission" date="2020-01" db="EMBL/GenBank/DDBJ databases">
        <title>Draft genome assembly of Ensifer adhaerens T173.</title>
        <authorList>
            <person name="Craig J.E."/>
            <person name="Stinchcombe J.R."/>
        </authorList>
    </citation>
    <scope>NUCLEOTIDE SEQUENCE [LARGE SCALE GENOMIC DNA]</scope>
    <source>
        <strain evidence="1 2">T173</strain>
    </source>
</reference>
<protein>
    <recommendedName>
        <fullName evidence="3">Histidine kinase</fullName>
    </recommendedName>
</protein>
<organism evidence="1 2">
    <name type="scientific">Ensifer canadensis</name>
    <dbReference type="NCBI Taxonomy" id="555315"/>
    <lineage>
        <taxon>Bacteria</taxon>
        <taxon>Pseudomonadati</taxon>
        <taxon>Pseudomonadota</taxon>
        <taxon>Alphaproteobacteria</taxon>
        <taxon>Hyphomicrobiales</taxon>
        <taxon>Rhizobiaceae</taxon>
        <taxon>Sinorhizobium/Ensifer group</taxon>
        <taxon>Ensifer</taxon>
    </lineage>
</organism>
<dbReference type="RefSeq" id="WP_057210362.1">
    <property type="nucleotide sequence ID" value="NZ_CP083373.1"/>
</dbReference>
<evidence type="ECO:0008006" key="3">
    <source>
        <dbReference type="Google" id="ProtNLM"/>
    </source>
</evidence>
<comment type="caution">
    <text evidence="1">The sequence shown here is derived from an EMBL/GenBank/DDBJ whole genome shotgun (WGS) entry which is preliminary data.</text>
</comment>
<keyword evidence="2" id="KW-1185">Reference proteome</keyword>
<accession>A0AAW4FWY6</accession>
<evidence type="ECO:0000313" key="1">
    <source>
        <dbReference type="EMBL" id="MBM3095843.1"/>
    </source>
</evidence>
<proteinExistence type="predicted"/>
<dbReference type="AlphaFoldDB" id="A0AAW4FWY6"/>
<evidence type="ECO:0000313" key="2">
    <source>
        <dbReference type="Proteomes" id="UP000744980"/>
    </source>
</evidence>
<sequence>MNEDIIERLNAVSQRLHTRSLELAHPDQDHDLSLIMQSLAITMEAVSALGATVNRLDGLQGFGRAGD</sequence>